<dbReference type="AlphaFoldDB" id="A0A419WA67"/>
<evidence type="ECO:0000313" key="9">
    <source>
        <dbReference type="EMBL" id="RKD92370.1"/>
    </source>
</evidence>
<proteinExistence type="inferred from homology"/>
<evidence type="ECO:0000256" key="3">
    <source>
        <dbReference type="ARBA" id="ARBA00022729"/>
    </source>
</evidence>
<sequence>MKYLQFKNIIGTALLALFFVGCSDILDETPRATFTPEYFKTQEGAEGGLTYLYSNLRYMFGNGYFLNAYETGTDEYTYGFSADEQFKAMDFSGAGVLTSANSNTSITWEYAFKSINTANGIIQYGTDAGVSDALIAEAKFFRAFNYFLLVQTFGGVPLDLGSGELAFNTSPSRTSVRNTVAEVYTTAIFPDLLDAIDNLPDEGRATGTATTTLARLFLAKAYLTYAWWLENPNNIATYPVVDSRTDPDGQSASWYFQEAYNVAVTAIDNPGPFSLQTSFYQVHVGSNDRHSEMLLYADHTEDSEYYDGSSHSYNSGSAPGNFAAWFPNWNYSGNLTSYTSSGSALISTQREEAQPYGRPWSRMSTPIGVFEETFADKTYDSRYDGTFNTVFRGNWQKNSSYSGSDYDVLYNANDLPVVMGDPVLTFLGEDSSDITYPSSSSDDKSGMGAGTLPGRADWVVGPSAISRFAWPTLWKLGPYVSTHEQDGGLGSPNSGITRPFPIAKLSELYLVAAEAAVKGASGTYSAVDLVNVLRARAGVWTYSNSDASDVSVDYSSEMIANTPSSITIDYILAERSREFFGEGYRWLDLVRTQKWGELAGEFDICSDASKENAHVHDRETYSRTISEQDYLRPIPSSQIDGLEMSDTEKEAYQNPGY</sequence>
<comment type="subcellular location">
    <subcellularLocation>
        <location evidence="1">Cell outer membrane</location>
    </subcellularLocation>
</comment>
<evidence type="ECO:0000259" key="8">
    <source>
        <dbReference type="Pfam" id="PF14322"/>
    </source>
</evidence>
<dbReference type="Gene3D" id="1.25.40.390">
    <property type="match status" value="1"/>
</dbReference>
<protein>
    <submittedName>
        <fullName evidence="9">Putative outer membrane starch-binding protein</fullName>
    </submittedName>
</protein>
<evidence type="ECO:0000259" key="7">
    <source>
        <dbReference type="Pfam" id="PF07980"/>
    </source>
</evidence>
<dbReference type="EMBL" id="RAPN01000001">
    <property type="protein sequence ID" value="RKD92370.1"/>
    <property type="molecule type" value="Genomic_DNA"/>
</dbReference>
<comment type="caution">
    <text evidence="9">The sequence shown here is derived from an EMBL/GenBank/DDBJ whole genome shotgun (WGS) entry which is preliminary data.</text>
</comment>
<evidence type="ECO:0000313" key="10">
    <source>
        <dbReference type="Proteomes" id="UP000283387"/>
    </source>
</evidence>
<organism evidence="9 10">
    <name type="scientific">Mangrovibacterium diazotrophicum</name>
    <dbReference type="NCBI Taxonomy" id="1261403"/>
    <lineage>
        <taxon>Bacteria</taxon>
        <taxon>Pseudomonadati</taxon>
        <taxon>Bacteroidota</taxon>
        <taxon>Bacteroidia</taxon>
        <taxon>Marinilabiliales</taxon>
        <taxon>Prolixibacteraceae</taxon>
        <taxon>Mangrovibacterium</taxon>
    </lineage>
</organism>
<evidence type="ECO:0000256" key="5">
    <source>
        <dbReference type="ARBA" id="ARBA00023237"/>
    </source>
</evidence>
<evidence type="ECO:0000256" key="6">
    <source>
        <dbReference type="SAM" id="MobiDB-lite"/>
    </source>
</evidence>
<dbReference type="InterPro" id="IPR011990">
    <property type="entry name" value="TPR-like_helical_dom_sf"/>
</dbReference>
<feature type="domain" description="SusD-like N-terminal" evidence="8">
    <location>
        <begin position="96"/>
        <end position="223"/>
    </location>
</feature>
<evidence type="ECO:0000256" key="1">
    <source>
        <dbReference type="ARBA" id="ARBA00004442"/>
    </source>
</evidence>
<feature type="domain" description="RagB/SusD" evidence="7">
    <location>
        <begin position="489"/>
        <end position="657"/>
    </location>
</feature>
<keyword evidence="4" id="KW-0472">Membrane</keyword>
<dbReference type="SUPFAM" id="SSF48452">
    <property type="entry name" value="TPR-like"/>
    <property type="match status" value="1"/>
</dbReference>
<name>A0A419WA67_9BACT</name>
<dbReference type="Pfam" id="PF14322">
    <property type="entry name" value="SusD-like_3"/>
    <property type="match status" value="1"/>
</dbReference>
<keyword evidence="10" id="KW-1185">Reference proteome</keyword>
<dbReference type="Pfam" id="PF07980">
    <property type="entry name" value="SusD_RagB"/>
    <property type="match status" value="1"/>
</dbReference>
<dbReference type="RefSeq" id="WP_120273589.1">
    <property type="nucleotide sequence ID" value="NZ_RAPN01000001.1"/>
</dbReference>
<dbReference type="InterPro" id="IPR012944">
    <property type="entry name" value="SusD_RagB_dom"/>
</dbReference>
<dbReference type="PROSITE" id="PS51257">
    <property type="entry name" value="PROKAR_LIPOPROTEIN"/>
    <property type="match status" value="1"/>
</dbReference>
<dbReference type="InterPro" id="IPR033985">
    <property type="entry name" value="SusD-like_N"/>
</dbReference>
<feature type="region of interest" description="Disordered" evidence="6">
    <location>
        <begin position="636"/>
        <end position="657"/>
    </location>
</feature>
<accession>A0A419WA67</accession>
<dbReference type="Proteomes" id="UP000283387">
    <property type="component" value="Unassembled WGS sequence"/>
</dbReference>
<reference evidence="9 10" key="1">
    <citation type="submission" date="2018-09" db="EMBL/GenBank/DDBJ databases">
        <title>Genomic Encyclopedia of Archaeal and Bacterial Type Strains, Phase II (KMG-II): from individual species to whole genera.</title>
        <authorList>
            <person name="Goeker M."/>
        </authorList>
    </citation>
    <scope>NUCLEOTIDE SEQUENCE [LARGE SCALE GENOMIC DNA]</scope>
    <source>
        <strain evidence="9 10">DSM 27148</strain>
    </source>
</reference>
<dbReference type="OrthoDB" id="5694214at2"/>
<comment type="similarity">
    <text evidence="2">Belongs to the SusD family.</text>
</comment>
<evidence type="ECO:0000256" key="2">
    <source>
        <dbReference type="ARBA" id="ARBA00006275"/>
    </source>
</evidence>
<keyword evidence="3" id="KW-0732">Signal</keyword>
<evidence type="ECO:0000256" key="4">
    <source>
        <dbReference type="ARBA" id="ARBA00023136"/>
    </source>
</evidence>
<dbReference type="GO" id="GO:0009279">
    <property type="term" value="C:cell outer membrane"/>
    <property type="evidence" value="ECO:0007669"/>
    <property type="project" value="UniProtKB-SubCell"/>
</dbReference>
<keyword evidence="5" id="KW-0998">Cell outer membrane</keyword>
<gene>
    <name evidence="9" type="ORF">BC643_2741</name>
</gene>